<dbReference type="InParanoid" id="A0A3N4KST3"/>
<evidence type="ECO:0000313" key="2">
    <source>
        <dbReference type="EMBL" id="RPB08825.1"/>
    </source>
</evidence>
<dbReference type="EMBL" id="ML119158">
    <property type="protein sequence ID" value="RPB08825.1"/>
    <property type="molecule type" value="Genomic_DNA"/>
</dbReference>
<name>A0A3N4KST3_9PEZI</name>
<evidence type="ECO:0000256" key="1">
    <source>
        <dbReference type="SAM" id="MobiDB-lite"/>
    </source>
</evidence>
<dbReference type="Proteomes" id="UP000277580">
    <property type="component" value="Unassembled WGS sequence"/>
</dbReference>
<keyword evidence="3" id="KW-1185">Reference proteome</keyword>
<organism evidence="2 3">
    <name type="scientific">Morchella conica CCBAS932</name>
    <dbReference type="NCBI Taxonomy" id="1392247"/>
    <lineage>
        <taxon>Eukaryota</taxon>
        <taxon>Fungi</taxon>
        <taxon>Dikarya</taxon>
        <taxon>Ascomycota</taxon>
        <taxon>Pezizomycotina</taxon>
        <taxon>Pezizomycetes</taxon>
        <taxon>Pezizales</taxon>
        <taxon>Morchellaceae</taxon>
        <taxon>Morchella</taxon>
    </lineage>
</organism>
<feature type="compositionally biased region" description="Acidic residues" evidence="1">
    <location>
        <begin position="301"/>
        <end position="312"/>
    </location>
</feature>
<gene>
    <name evidence="2" type="ORF">P167DRAFT_548593</name>
</gene>
<feature type="region of interest" description="Disordered" evidence="1">
    <location>
        <begin position="301"/>
        <end position="327"/>
    </location>
</feature>
<dbReference type="OrthoDB" id="5357363at2759"/>
<dbReference type="AlphaFoldDB" id="A0A3N4KST3"/>
<proteinExistence type="predicted"/>
<evidence type="ECO:0000313" key="3">
    <source>
        <dbReference type="Proteomes" id="UP000277580"/>
    </source>
</evidence>
<accession>A0A3N4KST3</accession>
<protein>
    <submittedName>
        <fullName evidence="2">Uncharacterized protein</fullName>
    </submittedName>
</protein>
<reference evidence="2 3" key="1">
    <citation type="journal article" date="2018" name="Nat. Ecol. Evol.">
        <title>Pezizomycetes genomes reveal the molecular basis of ectomycorrhizal truffle lifestyle.</title>
        <authorList>
            <person name="Murat C."/>
            <person name="Payen T."/>
            <person name="Noel B."/>
            <person name="Kuo A."/>
            <person name="Morin E."/>
            <person name="Chen J."/>
            <person name="Kohler A."/>
            <person name="Krizsan K."/>
            <person name="Balestrini R."/>
            <person name="Da Silva C."/>
            <person name="Montanini B."/>
            <person name="Hainaut M."/>
            <person name="Levati E."/>
            <person name="Barry K.W."/>
            <person name="Belfiori B."/>
            <person name="Cichocki N."/>
            <person name="Clum A."/>
            <person name="Dockter R.B."/>
            <person name="Fauchery L."/>
            <person name="Guy J."/>
            <person name="Iotti M."/>
            <person name="Le Tacon F."/>
            <person name="Lindquist E.A."/>
            <person name="Lipzen A."/>
            <person name="Malagnac F."/>
            <person name="Mello A."/>
            <person name="Molinier V."/>
            <person name="Miyauchi S."/>
            <person name="Poulain J."/>
            <person name="Riccioni C."/>
            <person name="Rubini A."/>
            <person name="Sitrit Y."/>
            <person name="Splivallo R."/>
            <person name="Traeger S."/>
            <person name="Wang M."/>
            <person name="Zifcakova L."/>
            <person name="Wipf D."/>
            <person name="Zambonelli A."/>
            <person name="Paolocci F."/>
            <person name="Nowrousian M."/>
            <person name="Ottonello S."/>
            <person name="Baldrian P."/>
            <person name="Spatafora J.W."/>
            <person name="Henrissat B."/>
            <person name="Nagy L.G."/>
            <person name="Aury J.M."/>
            <person name="Wincker P."/>
            <person name="Grigoriev I.V."/>
            <person name="Bonfante P."/>
            <person name="Martin F.M."/>
        </authorList>
    </citation>
    <scope>NUCLEOTIDE SEQUENCE [LARGE SCALE GENOMIC DNA]</scope>
    <source>
        <strain evidence="2 3">CCBAS932</strain>
    </source>
</reference>
<sequence length="327" mass="36235">MIEEPSPTTSQGAEPPITSLSLRGEIYSDNISQTDLTTVNQALTNACSKPFVMKLILLDINGSSAPLKWPGSWHMLFSLHRILYTLGEKKFAESINMLGHDVEQLRVEYAGHPGSLSCGPLRLVANIYKGWNLRMVVVDEKTVVLGLEQAIYYVGSPTLMASGNLVTVVRPIPSAIDRLRQNPPKLHPRVARLKVKRSKTSLARVKWHGKIIQTTEPNSWAEVTALGTAMHPGFRLIQAQRKATHAKEYLSLSRKVLGLKIHQMEEYGKLHGLPTAVYKCIIKYRNSENLMACLDALEETETGGDPEADDEGTWPVFEGLPTEISTA</sequence>